<evidence type="ECO:0000313" key="3">
    <source>
        <dbReference type="Proteomes" id="UP000694257"/>
    </source>
</evidence>
<dbReference type="Pfam" id="PF25839">
    <property type="entry name" value="Apionate_lact_C"/>
    <property type="match status" value="1"/>
</dbReference>
<evidence type="ECO:0000313" key="2">
    <source>
        <dbReference type="EMBL" id="QXN88083.1"/>
    </source>
</evidence>
<proteinExistence type="predicted"/>
<protein>
    <recommendedName>
        <fullName evidence="1">D-apionate lactonase C-terminal domain-containing protein</fullName>
    </recommendedName>
</protein>
<evidence type="ECO:0000259" key="1">
    <source>
        <dbReference type="Pfam" id="PF25839"/>
    </source>
</evidence>
<dbReference type="RefSeq" id="WP_218468967.1">
    <property type="nucleotide sequence ID" value="NZ_BAABJN010000008.1"/>
</dbReference>
<keyword evidence="3" id="KW-1185">Reference proteome</keyword>
<dbReference type="Proteomes" id="UP000694257">
    <property type="component" value="Chromosome"/>
</dbReference>
<dbReference type="InterPro" id="IPR058789">
    <property type="entry name" value="ApnL_C"/>
</dbReference>
<dbReference type="EMBL" id="CP078145">
    <property type="protein sequence ID" value="QXN88083.1"/>
    <property type="molecule type" value="Genomic_DNA"/>
</dbReference>
<name>A0ABX8REP4_NOCIO</name>
<accession>A0ABX8REP4</accession>
<sequence length="491" mass="54632">MTRTAHDAPAAPPATVQVNWEETTGTARTTLTTHLWTAPPLRRESSIHDKAFDALRELRVDLARFLPWFSHPRIAVPELTPPTSTETSWNFELLDPFVEDFVAASEGRPIVANFATIPTWMFVTPEPVPVADDPDEIQWHYEQGSELRDPTCAEVADYFYRIASWYMAGGFTDELGRWHESGHHYRFAYWEVLCEPDIGHRISPANYTKLYDAVVARLAPLDPEMKFIGLSLSHVHHQPEYFWHFLDPANHADGVPLDAISYHFYAQPEIVNPFGAAGNAPSTHWRDIFFAQADAFLDQVRFIDSIRKRLAPGTATFINELGSYPADVMNPAPDIPDTYWALSASVQSYLWAKLVELGIDLVGIAEFMDYPGMIPGVSLIDWETGAPNTRYHALALLLRHFGKGDVLVSSSTGAFGFPDPRIHSQAFVTATGRRKLLLINKTAEPVAVAVPDIDGRAELEQLGVGTVGVQRTPFEDGAAVLDGYATAVVSY</sequence>
<gene>
    <name evidence="2" type="ORF">KV110_20885</name>
</gene>
<reference evidence="2 3" key="1">
    <citation type="submission" date="2021-07" db="EMBL/GenBank/DDBJ databases">
        <title>Whole Genome Sequence of Nocardia Iowensis.</title>
        <authorList>
            <person name="Lamm A."/>
            <person name="Collins-Fairclough A.M."/>
            <person name="Bunk B."/>
            <person name="Sproer C."/>
        </authorList>
    </citation>
    <scope>NUCLEOTIDE SEQUENCE [LARGE SCALE GENOMIC DNA]</scope>
    <source>
        <strain evidence="2 3">NRRL 5646</strain>
    </source>
</reference>
<feature type="domain" description="D-apionate lactonase C-terminal" evidence="1">
    <location>
        <begin position="423"/>
        <end position="489"/>
    </location>
</feature>
<organism evidence="2 3">
    <name type="scientific">Nocardia iowensis</name>
    <dbReference type="NCBI Taxonomy" id="204891"/>
    <lineage>
        <taxon>Bacteria</taxon>
        <taxon>Bacillati</taxon>
        <taxon>Actinomycetota</taxon>
        <taxon>Actinomycetes</taxon>
        <taxon>Mycobacteriales</taxon>
        <taxon>Nocardiaceae</taxon>
        <taxon>Nocardia</taxon>
    </lineage>
</organism>